<proteinExistence type="inferred from homology"/>
<gene>
    <name evidence="4" type="ORF">CUJ83_06035</name>
</gene>
<keyword evidence="5" id="KW-1185">Reference proteome</keyword>
<feature type="domain" description="Transcription regulator TrmB N-terminal" evidence="2">
    <location>
        <begin position="11"/>
        <end position="75"/>
    </location>
</feature>
<evidence type="ECO:0000313" key="4">
    <source>
        <dbReference type="EMBL" id="MCD1294560.1"/>
    </source>
</evidence>
<dbReference type="InterPro" id="IPR036390">
    <property type="entry name" value="WH_DNA-bd_sf"/>
</dbReference>
<comment type="caution">
    <text evidence="4">The sequence shown here is derived from an EMBL/GenBank/DDBJ whole genome shotgun (WGS) entry which is preliminary data.</text>
</comment>
<evidence type="ECO:0000313" key="5">
    <source>
        <dbReference type="Proteomes" id="UP001320159"/>
    </source>
</evidence>
<dbReference type="AlphaFoldDB" id="A0AAP2RDA8"/>
<reference evidence="4 5" key="1">
    <citation type="submission" date="2017-11" db="EMBL/GenBank/DDBJ databases">
        <title>Isolation and Characterization of Family Methanocellaceae Species from Potential Methane Hydrate Area Offshore Southwestern Taiwan.</title>
        <authorList>
            <person name="Zhang W.-L."/>
            <person name="Chen W.-C."/>
            <person name="Lai M.-C."/>
            <person name="Chen S.-C."/>
        </authorList>
    </citation>
    <scope>NUCLEOTIDE SEQUENCE [LARGE SCALE GENOMIC DNA]</scope>
    <source>
        <strain evidence="4 5">CWC-04</strain>
    </source>
</reference>
<dbReference type="PANTHER" id="PTHR34293">
    <property type="entry name" value="HTH-TYPE TRANSCRIPTIONAL REGULATOR TRMBL2"/>
    <property type="match status" value="1"/>
</dbReference>
<dbReference type="EMBL" id="PGCK01000004">
    <property type="protein sequence ID" value="MCD1294560.1"/>
    <property type="molecule type" value="Genomic_DNA"/>
</dbReference>
<sequence length="266" mass="29971">MSDEWVVDSFKRLGLTEYEARAYMALNRIKAGTVSDIHVASGIPRSAIYGALTKLEEKGLIEVEHGKPMRYRSIIPSKAMNKIKSAIDDERDKVLNYLEEAHARGENDEASEAVWTIRGVKNLYNKLSDTLCDAEKDIILIATDPIFVELEKHYSIFGNIRPIINRRIEEGVRVRVVCTQGSDVDLIRSEIPKVEIRVIDPSKPSSKLDFRGGVLMVDNAEVMISILDKMVQGEGKDITAVYTRMDSMISVFKHFAEVEWDSALPV</sequence>
<dbReference type="Pfam" id="PF11495">
    <property type="entry name" value="Regulator_TrmB"/>
    <property type="match status" value="1"/>
</dbReference>
<dbReference type="InterPro" id="IPR021586">
    <property type="entry name" value="Tscrpt_reg_TrmB_C"/>
</dbReference>
<dbReference type="Proteomes" id="UP001320159">
    <property type="component" value="Unassembled WGS sequence"/>
</dbReference>
<dbReference type="PANTHER" id="PTHR34293:SF1">
    <property type="entry name" value="HTH-TYPE TRANSCRIPTIONAL REGULATOR TRMBL2"/>
    <property type="match status" value="1"/>
</dbReference>
<organism evidence="4 5">
    <name type="scientific">Methanooceanicella nereidis</name>
    <dbReference type="NCBI Taxonomy" id="2052831"/>
    <lineage>
        <taxon>Archaea</taxon>
        <taxon>Methanobacteriati</taxon>
        <taxon>Methanobacteriota</taxon>
        <taxon>Stenosarchaea group</taxon>
        <taxon>Methanomicrobia</taxon>
        <taxon>Methanocellales</taxon>
        <taxon>Methanocellaceae</taxon>
        <taxon>Methanooceanicella</taxon>
    </lineage>
</organism>
<comment type="similarity">
    <text evidence="1">Belongs to the transcriptional regulator TrmB family.</text>
</comment>
<dbReference type="InterPro" id="IPR051797">
    <property type="entry name" value="TrmB-like"/>
</dbReference>
<evidence type="ECO:0008006" key="6">
    <source>
        <dbReference type="Google" id="ProtNLM"/>
    </source>
</evidence>
<feature type="domain" description="Transcription regulator TrmB C-terminal" evidence="3">
    <location>
        <begin position="113"/>
        <end position="262"/>
    </location>
</feature>
<name>A0AAP2RDA8_9EURY</name>
<dbReference type="SUPFAM" id="SSF46785">
    <property type="entry name" value="Winged helix' DNA-binding domain"/>
    <property type="match status" value="1"/>
</dbReference>
<dbReference type="InterPro" id="IPR036388">
    <property type="entry name" value="WH-like_DNA-bd_sf"/>
</dbReference>
<dbReference type="Gene3D" id="1.10.10.10">
    <property type="entry name" value="Winged helix-like DNA-binding domain superfamily/Winged helix DNA-binding domain"/>
    <property type="match status" value="1"/>
</dbReference>
<protein>
    <recommendedName>
        <fullName evidence="6">Sugar-specific transcriptional regulator TrmB</fullName>
    </recommendedName>
</protein>
<evidence type="ECO:0000259" key="2">
    <source>
        <dbReference type="Pfam" id="PF01978"/>
    </source>
</evidence>
<dbReference type="Pfam" id="PF01978">
    <property type="entry name" value="TrmB"/>
    <property type="match status" value="1"/>
</dbReference>
<evidence type="ECO:0000259" key="3">
    <source>
        <dbReference type="Pfam" id="PF11495"/>
    </source>
</evidence>
<accession>A0AAP2RDA8</accession>
<dbReference type="InterPro" id="IPR002831">
    <property type="entry name" value="Tscrpt_reg_TrmB_N"/>
</dbReference>
<evidence type="ECO:0000256" key="1">
    <source>
        <dbReference type="ARBA" id="ARBA00007287"/>
    </source>
</evidence>
<dbReference type="RefSeq" id="WP_230741393.1">
    <property type="nucleotide sequence ID" value="NZ_PGCK01000004.1"/>
</dbReference>